<proteinExistence type="inferred from homology"/>
<dbReference type="InterPro" id="IPR036075">
    <property type="entry name" value="ARMT-1-like_metal-bd_sf"/>
</dbReference>
<dbReference type="InterPro" id="IPR035073">
    <property type="entry name" value="At2g17340_3_helix_bundle"/>
</dbReference>
<dbReference type="CDD" id="cd24123">
    <property type="entry name" value="ASKHA_NBD_PanK-II_Pank4"/>
    <property type="match status" value="1"/>
</dbReference>
<dbReference type="InterPro" id="IPR004567">
    <property type="entry name" value="Type_II_PanK"/>
</dbReference>
<dbReference type="Gene3D" id="3.40.50.10880">
    <property type="entry name" value="Uncharacterised protein PF01937, DUF89, domain 3"/>
    <property type="match status" value="1"/>
</dbReference>
<keyword evidence="9" id="KW-0963">Cytoplasm</keyword>
<dbReference type="PANTHER" id="PTHR12280:SF20">
    <property type="entry name" value="4'-PHOSPHOPANTETHEINE PHOSPHATASE"/>
    <property type="match status" value="1"/>
</dbReference>
<dbReference type="GO" id="GO:0046872">
    <property type="term" value="F:metal ion binding"/>
    <property type="evidence" value="ECO:0007669"/>
    <property type="project" value="UniProtKB-KW"/>
</dbReference>
<organism evidence="25 26">
    <name type="scientific">Paragonimus westermani</name>
    <dbReference type="NCBI Taxonomy" id="34504"/>
    <lineage>
        <taxon>Eukaryota</taxon>
        <taxon>Metazoa</taxon>
        <taxon>Spiralia</taxon>
        <taxon>Lophotrochozoa</taxon>
        <taxon>Platyhelminthes</taxon>
        <taxon>Trematoda</taxon>
        <taxon>Digenea</taxon>
        <taxon>Plagiorchiida</taxon>
        <taxon>Troglotremata</taxon>
        <taxon>Troglotrematidae</taxon>
        <taxon>Paragonimus</taxon>
    </lineage>
</organism>
<dbReference type="InterPro" id="IPR002791">
    <property type="entry name" value="ARMT1-like_metal-bd"/>
</dbReference>
<evidence type="ECO:0000313" key="26">
    <source>
        <dbReference type="Proteomes" id="UP000324629"/>
    </source>
</evidence>
<evidence type="ECO:0000256" key="12">
    <source>
        <dbReference type="ARBA" id="ARBA00022723"/>
    </source>
</evidence>
<comment type="subunit">
    <text evidence="6">Homodimer. Interacts with PKM.</text>
</comment>
<name>A0A5J4NDA0_9TREM</name>
<dbReference type="FunFam" id="3.30.420.40:FF:000025">
    <property type="entry name" value="pantothenate kinase 2, mitochondrial"/>
    <property type="match status" value="1"/>
</dbReference>
<evidence type="ECO:0000256" key="4">
    <source>
        <dbReference type="ARBA" id="ARBA00004496"/>
    </source>
</evidence>
<keyword evidence="17" id="KW-0173">Coenzyme A biosynthesis</keyword>
<dbReference type="SUPFAM" id="SSF53067">
    <property type="entry name" value="Actin-like ATPase domain"/>
    <property type="match status" value="2"/>
</dbReference>
<comment type="subcellular location">
    <subcellularLocation>
        <location evidence="4">Cytoplasm</location>
    </subcellularLocation>
</comment>
<keyword evidence="16" id="KW-0067">ATP-binding</keyword>
<dbReference type="EC" id="2.7.1.33" evidence="7"/>
<evidence type="ECO:0000256" key="15">
    <source>
        <dbReference type="ARBA" id="ARBA00022801"/>
    </source>
</evidence>
<dbReference type="NCBIfam" id="TIGR00555">
    <property type="entry name" value="panK_eukar"/>
    <property type="match status" value="1"/>
</dbReference>
<keyword evidence="13" id="KW-0547">Nucleotide-binding</keyword>
<dbReference type="InterPro" id="IPR043129">
    <property type="entry name" value="ATPase_NBD"/>
</dbReference>
<evidence type="ECO:0000256" key="6">
    <source>
        <dbReference type="ARBA" id="ARBA00011388"/>
    </source>
</evidence>
<dbReference type="Pfam" id="PF01937">
    <property type="entry name" value="ARMT1-like_dom"/>
    <property type="match status" value="1"/>
</dbReference>
<evidence type="ECO:0000256" key="7">
    <source>
        <dbReference type="ARBA" id="ARBA00012102"/>
    </source>
</evidence>
<evidence type="ECO:0000313" key="25">
    <source>
        <dbReference type="EMBL" id="KAA3673544.1"/>
    </source>
</evidence>
<dbReference type="AlphaFoldDB" id="A0A5J4NDA0"/>
<keyword evidence="10" id="KW-0533">Nickel</keyword>
<accession>A0A5J4NDA0</accession>
<evidence type="ECO:0000256" key="9">
    <source>
        <dbReference type="ARBA" id="ARBA00022490"/>
    </source>
</evidence>
<evidence type="ECO:0000256" key="1">
    <source>
        <dbReference type="ARBA" id="ARBA00001206"/>
    </source>
</evidence>
<dbReference type="Proteomes" id="UP000324629">
    <property type="component" value="Unassembled WGS sequence"/>
</dbReference>
<evidence type="ECO:0000256" key="2">
    <source>
        <dbReference type="ARBA" id="ARBA00001936"/>
    </source>
</evidence>
<evidence type="ECO:0000256" key="13">
    <source>
        <dbReference type="ARBA" id="ARBA00022741"/>
    </source>
</evidence>
<evidence type="ECO:0000256" key="8">
    <source>
        <dbReference type="ARBA" id="ARBA00019490"/>
    </source>
</evidence>
<keyword evidence="19" id="KW-0464">Manganese</keyword>
<dbReference type="GO" id="GO:0005524">
    <property type="term" value="F:ATP binding"/>
    <property type="evidence" value="ECO:0007669"/>
    <property type="project" value="UniProtKB-KW"/>
</dbReference>
<gene>
    <name evidence="25" type="ORF">DEA37_0008451</name>
</gene>
<dbReference type="GO" id="GO:0015937">
    <property type="term" value="P:coenzyme A biosynthetic process"/>
    <property type="evidence" value="ECO:0007669"/>
    <property type="project" value="UniProtKB-KW"/>
</dbReference>
<comment type="catalytic activity">
    <reaction evidence="20">
        <text>(R)-4'-phospho-S-sulfopantetheine + H2O = (R)-S-sulfopantetheine + phosphate</text>
        <dbReference type="Rhea" id="RHEA:68340"/>
        <dbReference type="ChEBI" id="CHEBI:15377"/>
        <dbReference type="ChEBI" id="CHEBI:43474"/>
        <dbReference type="ChEBI" id="CHEBI:177302"/>
        <dbReference type="ChEBI" id="CHEBI:177303"/>
    </reaction>
    <physiologicalReaction direction="left-to-right" evidence="20">
        <dbReference type="Rhea" id="RHEA:68341"/>
    </physiologicalReaction>
</comment>
<keyword evidence="14 25" id="KW-0418">Kinase</keyword>
<evidence type="ECO:0000256" key="19">
    <source>
        <dbReference type="ARBA" id="ARBA00023211"/>
    </source>
</evidence>
<evidence type="ECO:0000256" key="3">
    <source>
        <dbReference type="ARBA" id="ARBA00001967"/>
    </source>
</evidence>
<keyword evidence="26" id="KW-1185">Reference proteome</keyword>
<comment type="similarity">
    <text evidence="23">Belongs to the type II pantothenate kinase family.</text>
</comment>
<sequence length="876" mass="96890">MCAQLLDGSVLNDSKAPSNTGCKVFALDIGGSLAKLAYERTFRYTCSVPCHMNKPLSDNGSPPFAFYDYCEQENEGRRVCLVKFETRRIEECLDFICTNILKDDQSEGGDQQTTSNVRQVNVKVTGGGAYRFRELIESKVGIEFDKEDEMECLIRGCVFMLRNIPDELFFYDKHCTPAHVFVSSGFLDTFPFLLVNIGSGVSILKVDSPTSYCRVGGSSIGGGTFWGVGSLLSGGKYSFDELLELADAGDHRKVDMLVRDIYGGDYTTLGLPGDVIASSFGLAARSPDQPRCLADMVKSLLITVSNNIGQLACMYAKQHNLTRVLFGGFFIRGHGLTMSVITYAVNFWSAGKQRALFLRHEGYLGAVGAFVKAMNDSYNGDSKTIWTENYVSVSKSAVCSQRSSSGSDEDREALDNILPALSSSSRSFSLVPATDASNVLDNLGQTTFFVSDSDKPCTAIRSALRVRRSSSIKRIPMDTNYLELDRVLSFSLEPFPLLEAPTHYVPDTWDLTQDGEARAYWLSCLEGGVERHRLKAEESQVSTMPDASERSRQYAERYCSYLHELGQNPSCSGVLTVRCLLSAQQHFLREFGFGDAFAMQKKLENRSALLAFPARLQYLSGLAWEERQLVLIRGLLAGNLFDWGAAEVVKFFSEAPTDKLGVPLLEATLAQIPPRPWLIDDYDEWVEAIPPDRRAYRCMLIFCDNSGPDVILGVLPFALEFLSRGTKVILAANSGPAINDVTFQELEILLRLIASHEPIVSEALSSGRLLVAENGQSSPCLDLRLTASTLVQLIKREQVDLVVIEGMGRAVHTNLHARFRVDCLKVAVIKNAWLARRLGGKLYSVVFKFQAASLLSKDVSREQTPTTNTENTRIEI</sequence>
<evidence type="ECO:0000256" key="16">
    <source>
        <dbReference type="ARBA" id="ARBA00022840"/>
    </source>
</evidence>
<dbReference type="EMBL" id="QNGE01003844">
    <property type="protein sequence ID" value="KAA3673544.1"/>
    <property type="molecule type" value="Genomic_DNA"/>
</dbReference>
<keyword evidence="11" id="KW-0808">Transferase</keyword>
<keyword evidence="15" id="KW-0378">Hydrolase</keyword>
<dbReference type="Pfam" id="PF03630">
    <property type="entry name" value="Fumble"/>
    <property type="match status" value="1"/>
</dbReference>
<evidence type="ECO:0000256" key="11">
    <source>
        <dbReference type="ARBA" id="ARBA00022679"/>
    </source>
</evidence>
<evidence type="ECO:0000259" key="24">
    <source>
        <dbReference type="Pfam" id="PF01937"/>
    </source>
</evidence>
<dbReference type="GO" id="GO:0005829">
    <property type="term" value="C:cytosol"/>
    <property type="evidence" value="ECO:0007669"/>
    <property type="project" value="TreeGrafter"/>
</dbReference>
<reference evidence="25 26" key="1">
    <citation type="journal article" date="2019" name="Gigascience">
        <title>Whole-genome sequence of the oriental lung fluke Paragonimus westermani.</title>
        <authorList>
            <person name="Oey H."/>
            <person name="Zakrzewski M."/>
            <person name="Narain K."/>
            <person name="Devi K.R."/>
            <person name="Agatsuma T."/>
            <person name="Nawaratna S."/>
            <person name="Gobert G.N."/>
            <person name="Jones M.K."/>
            <person name="Ragan M.A."/>
            <person name="McManus D.P."/>
            <person name="Krause L."/>
        </authorList>
    </citation>
    <scope>NUCLEOTIDE SEQUENCE [LARGE SCALE GENOMIC DNA]</scope>
    <source>
        <strain evidence="25 26">IND2009</strain>
    </source>
</reference>
<evidence type="ECO:0000256" key="14">
    <source>
        <dbReference type="ARBA" id="ARBA00022777"/>
    </source>
</evidence>
<evidence type="ECO:0000256" key="20">
    <source>
        <dbReference type="ARBA" id="ARBA00029347"/>
    </source>
</evidence>
<dbReference type="GO" id="GO:0004594">
    <property type="term" value="F:pantothenate kinase activity"/>
    <property type="evidence" value="ECO:0007669"/>
    <property type="project" value="UniProtKB-EC"/>
</dbReference>
<comment type="cofactor">
    <cofactor evidence="2">
        <name>Mn(2+)</name>
        <dbReference type="ChEBI" id="CHEBI:29035"/>
    </cofactor>
</comment>
<comment type="caution">
    <text evidence="25">The sequence shown here is derived from an EMBL/GenBank/DDBJ whole genome shotgun (WGS) entry which is preliminary data.</text>
</comment>
<evidence type="ECO:0000256" key="22">
    <source>
        <dbReference type="ARBA" id="ARBA00046055"/>
    </source>
</evidence>
<evidence type="ECO:0000256" key="18">
    <source>
        <dbReference type="ARBA" id="ARBA00023074"/>
    </source>
</evidence>
<comment type="pathway">
    <text evidence="5">Cofactor biosynthesis; coenzyme A biosynthesis; CoA from (R)-pantothenate: step 1/5.</text>
</comment>
<dbReference type="Gene3D" id="1.20.1700.10">
    <property type="entry name" value="AF1104-like"/>
    <property type="match status" value="1"/>
</dbReference>
<evidence type="ECO:0000256" key="5">
    <source>
        <dbReference type="ARBA" id="ARBA00005225"/>
    </source>
</evidence>
<evidence type="ECO:0000256" key="21">
    <source>
        <dbReference type="ARBA" id="ARBA00032948"/>
    </source>
</evidence>
<comment type="cofactor">
    <cofactor evidence="3">
        <name>Ni(2+)</name>
        <dbReference type="ChEBI" id="CHEBI:49786"/>
    </cofactor>
</comment>
<evidence type="ECO:0000256" key="17">
    <source>
        <dbReference type="ARBA" id="ARBA00022993"/>
    </source>
</evidence>
<evidence type="ECO:0000256" key="10">
    <source>
        <dbReference type="ARBA" id="ARBA00022596"/>
    </source>
</evidence>
<dbReference type="Gene3D" id="3.30.420.40">
    <property type="match status" value="1"/>
</dbReference>
<keyword evidence="18" id="KW-0944">Nitration</keyword>
<dbReference type="SUPFAM" id="SSF111321">
    <property type="entry name" value="AF1104-like"/>
    <property type="match status" value="1"/>
</dbReference>
<dbReference type="GO" id="GO:0016787">
    <property type="term" value="F:hydrolase activity"/>
    <property type="evidence" value="ECO:0007669"/>
    <property type="project" value="UniProtKB-KW"/>
</dbReference>
<comment type="catalytic activity">
    <reaction evidence="1">
        <text>(R)-pantothenate + ATP = (R)-4'-phosphopantothenate + ADP + H(+)</text>
        <dbReference type="Rhea" id="RHEA:16373"/>
        <dbReference type="ChEBI" id="CHEBI:10986"/>
        <dbReference type="ChEBI" id="CHEBI:15378"/>
        <dbReference type="ChEBI" id="CHEBI:29032"/>
        <dbReference type="ChEBI" id="CHEBI:30616"/>
        <dbReference type="ChEBI" id="CHEBI:456216"/>
        <dbReference type="EC" id="2.7.1.33"/>
    </reaction>
</comment>
<evidence type="ECO:0000256" key="23">
    <source>
        <dbReference type="ARBA" id="ARBA00060870"/>
    </source>
</evidence>
<dbReference type="PANTHER" id="PTHR12280">
    <property type="entry name" value="PANTOTHENATE KINASE"/>
    <property type="match status" value="1"/>
</dbReference>
<protein>
    <recommendedName>
        <fullName evidence="8">4'-phosphopantetheine phosphatase</fullName>
        <ecNumber evidence="7">2.7.1.33</ecNumber>
    </recommendedName>
    <alternativeName>
        <fullName evidence="21">Inactive pantothenic acid kinase 4</fullName>
    </alternativeName>
</protein>
<feature type="domain" description="Damage-control phosphatase ARMT1-like metal-binding" evidence="24">
    <location>
        <begin position="545"/>
        <end position="843"/>
    </location>
</feature>
<dbReference type="Gene3D" id="3.30.420.510">
    <property type="match status" value="1"/>
</dbReference>
<comment type="function">
    <text evidence="22">Phosphatase which shows a preference for 4'-phosphopantetheine and its oxidatively damaged forms (sulfonate or S-sulfonate), providing strong indirect evidence that the phosphatase activity pre-empts damage in the coenzyme A (CoA) pathway. Hydrolyzing excess 4'-phosphopantetheine could constitute a directed overflow mechanism to prevent its oxidation to the S-sulfonate, sulfonate, or other forms. Hydrolyzing 4'-phosphopantetheine sulfonate or S-sulfonate would forestall their conversion to inactive forms of CoA and acyl carrier protein. May play a role in the physiological regulation of CoA intracellular levels.</text>
</comment>
<dbReference type="GO" id="GO:0005634">
    <property type="term" value="C:nucleus"/>
    <property type="evidence" value="ECO:0007669"/>
    <property type="project" value="TreeGrafter"/>
</dbReference>
<keyword evidence="12" id="KW-0479">Metal-binding</keyword>